<dbReference type="PATRIC" id="fig|1114963.3.peg.509"/>
<accession>A0A0J7Y9M7</accession>
<dbReference type="AlphaFoldDB" id="A0A0J7Y9M7"/>
<gene>
    <name evidence="1" type="ORF">V474_08050</name>
</gene>
<evidence type="ECO:0000313" key="1">
    <source>
        <dbReference type="EMBL" id="KMS60013.1"/>
    </source>
</evidence>
<dbReference type="Proteomes" id="UP000052268">
    <property type="component" value="Unassembled WGS sequence"/>
</dbReference>
<reference evidence="1 2" key="1">
    <citation type="journal article" date="2015" name="G3 (Bethesda)">
        <title>Insights into Ongoing Evolution of the Hexachlorocyclohexane Catabolic Pathway from Comparative Genomics of Ten Sphingomonadaceae Strains.</title>
        <authorList>
            <person name="Pearce S.L."/>
            <person name="Oakeshott J.G."/>
            <person name="Pandey G."/>
        </authorList>
    </citation>
    <scope>NUCLEOTIDE SEQUENCE [LARGE SCALE GENOMIC DNA]</scope>
    <source>
        <strain evidence="1 2">LL02</strain>
    </source>
</reference>
<proteinExistence type="predicted"/>
<comment type="caution">
    <text evidence="1">The sequence shown here is derived from an EMBL/GenBank/DDBJ whole genome shotgun (WGS) entry which is preliminary data.</text>
</comment>
<dbReference type="OrthoDB" id="7509197at2"/>
<dbReference type="RefSeq" id="WP_059149964.1">
    <property type="nucleotide sequence ID" value="NZ_KQ130452.1"/>
</dbReference>
<protein>
    <submittedName>
        <fullName evidence="1">Uncharacterized protein</fullName>
    </submittedName>
</protein>
<sequence length="63" mass="6802">MNEAPALLALDRIEQALARIESAAHHIKAGEDADLRRRHNDLKACVAQSLAGLDDLLASKGTR</sequence>
<keyword evidence="2" id="KW-1185">Reference proteome</keyword>
<organism evidence="1 2">
    <name type="scientific">Novosphingobium barchaimii LL02</name>
    <dbReference type="NCBI Taxonomy" id="1114963"/>
    <lineage>
        <taxon>Bacteria</taxon>
        <taxon>Pseudomonadati</taxon>
        <taxon>Pseudomonadota</taxon>
        <taxon>Alphaproteobacteria</taxon>
        <taxon>Sphingomonadales</taxon>
        <taxon>Sphingomonadaceae</taxon>
        <taxon>Novosphingobium</taxon>
    </lineage>
</organism>
<dbReference type="EMBL" id="JACU01000002">
    <property type="protein sequence ID" value="KMS60013.1"/>
    <property type="molecule type" value="Genomic_DNA"/>
</dbReference>
<name>A0A0J7Y9M7_9SPHN</name>
<evidence type="ECO:0000313" key="2">
    <source>
        <dbReference type="Proteomes" id="UP000052268"/>
    </source>
</evidence>